<evidence type="ECO:0000313" key="6">
    <source>
        <dbReference type="Proteomes" id="UP000593562"/>
    </source>
</evidence>
<keyword evidence="2" id="KW-0378">Hydrolase</keyword>
<dbReference type="PANTHER" id="PTHR45666">
    <property type="entry name" value="TYPE IV INOSITOL POLYPHOSPHATE 5-PHOSPHATASE 9"/>
    <property type="match status" value="1"/>
</dbReference>
<dbReference type="AlphaFoldDB" id="A0A7J7D041"/>
<reference evidence="5 6" key="1">
    <citation type="journal article" date="2020" name="Nat. Commun.">
        <title>Genome of Tripterygium wilfordii and identification of cytochrome P450 involved in triptolide biosynthesis.</title>
        <authorList>
            <person name="Tu L."/>
            <person name="Su P."/>
            <person name="Zhang Z."/>
            <person name="Gao L."/>
            <person name="Wang J."/>
            <person name="Hu T."/>
            <person name="Zhou J."/>
            <person name="Zhang Y."/>
            <person name="Zhao Y."/>
            <person name="Liu Y."/>
            <person name="Song Y."/>
            <person name="Tong Y."/>
            <person name="Lu Y."/>
            <person name="Yang J."/>
            <person name="Xu C."/>
            <person name="Jia M."/>
            <person name="Peters R.J."/>
            <person name="Huang L."/>
            <person name="Gao W."/>
        </authorList>
    </citation>
    <scope>NUCLEOTIDE SEQUENCE [LARGE SCALE GENOMIC DNA]</scope>
    <source>
        <strain evidence="6">cv. XIE 37</strain>
        <tissue evidence="5">Leaf</tissue>
    </source>
</reference>
<evidence type="ECO:0000256" key="3">
    <source>
        <dbReference type="SAM" id="MobiDB-lite"/>
    </source>
</evidence>
<feature type="domain" description="Inositol polyphosphate-related phosphatase" evidence="4">
    <location>
        <begin position="60"/>
        <end position="432"/>
    </location>
</feature>
<dbReference type="Pfam" id="PF22669">
    <property type="entry name" value="Exo_endo_phos2"/>
    <property type="match status" value="1"/>
</dbReference>
<dbReference type="OrthoDB" id="62798at2759"/>
<protein>
    <submittedName>
        <fullName evidence="5">Type I inositol 1 4 5-trisphosphate 5-phosphatase CVP2-like isoform X1</fullName>
    </submittedName>
</protein>
<dbReference type="GO" id="GO:0034485">
    <property type="term" value="F:phosphatidylinositol-3,4,5-trisphosphate 5-phosphatase activity"/>
    <property type="evidence" value="ECO:0007669"/>
    <property type="project" value="TreeGrafter"/>
</dbReference>
<sequence>MDILKQTSKRRGVYKWFKRKNKRADDPFHFISEASDDYEDGSDDYTAEALTRSLGRVIANKLRIFVGTWNVGGRSPVGSLTVDLDEWLNPMDAADLYVLGFQEIVPLTAQTIFGAEDPTKATNWNLLIGKTLNDKYGCPWLTPMLNSVSSDNYDHYTMTPQSERVSFSSSPGTPIRECPGTRHEKPYKGSKYKLMASKKMVGVFISVWMKRELLRKYCISNVKVSSVPCGFMGWLGNKGSVSVSMSIEGTTFCFIAAHLASGEKKGDEVRRNRQVSKIFRRTTFPRSSKDDDIPHPLSILGHDKIFWLGDLNYRLYVGDNFARNLIKKQDWRALQEFDQLRKELEEGGVFQGWSEGNIEFAPTYKYSASYFNRYSGGLPMRSGEKQRTPAWCDRILWYGKGVRQLSYFRSESKFSDHRPVSALFSIQVEVVKSSNPRVIAMQTILPRTSTSKPSIPSNSDEEAKSTLLSFIAKDMELKAPLT</sequence>
<name>A0A7J7D041_TRIWF</name>
<dbReference type="EMBL" id="JAAARO010000012">
    <property type="protein sequence ID" value="KAF5739648.1"/>
    <property type="molecule type" value="Genomic_DNA"/>
</dbReference>
<dbReference type="SUPFAM" id="SSF56219">
    <property type="entry name" value="DNase I-like"/>
    <property type="match status" value="1"/>
</dbReference>
<evidence type="ECO:0000256" key="1">
    <source>
        <dbReference type="ARBA" id="ARBA00010768"/>
    </source>
</evidence>
<dbReference type="GO" id="GO:0004439">
    <property type="term" value="F:phosphatidylinositol-4,5-bisphosphate 5-phosphatase activity"/>
    <property type="evidence" value="ECO:0007669"/>
    <property type="project" value="TreeGrafter"/>
</dbReference>
<dbReference type="InterPro" id="IPR036691">
    <property type="entry name" value="Endo/exonu/phosph_ase_sf"/>
</dbReference>
<dbReference type="Gene3D" id="3.60.10.10">
    <property type="entry name" value="Endonuclease/exonuclease/phosphatase"/>
    <property type="match status" value="1"/>
</dbReference>
<evidence type="ECO:0000256" key="2">
    <source>
        <dbReference type="ARBA" id="ARBA00022801"/>
    </source>
</evidence>
<proteinExistence type="inferred from homology"/>
<gene>
    <name evidence="5" type="ORF">HS088_TW12G00857</name>
</gene>
<accession>A0A7J7D041</accession>
<dbReference type="GO" id="GO:0004445">
    <property type="term" value="F:inositol-polyphosphate 5-phosphatase activity"/>
    <property type="evidence" value="ECO:0007669"/>
    <property type="project" value="InterPro"/>
</dbReference>
<comment type="similarity">
    <text evidence="1">Belongs to the inositol polyphosphate 5-phosphatase family.</text>
</comment>
<dbReference type="Proteomes" id="UP000593562">
    <property type="component" value="Unassembled WGS sequence"/>
</dbReference>
<dbReference type="InterPro" id="IPR000300">
    <property type="entry name" value="IPPc"/>
</dbReference>
<comment type="caution">
    <text evidence="5">The sequence shown here is derived from an EMBL/GenBank/DDBJ whole genome shotgun (WGS) entry which is preliminary data.</text>
</comment>
<evidence type="ECO:0000259" key="4">
    <source>
        <dbReference type="SMART" id="SM00128"/>
    </source>
</evidence>
<dbReference type="SMART" id="SM00128">
    <property type="entry name" value="IPPc"/>
    <property type="match status" value="1"/>
</dbReference>
<dbReference type="GO" id="GO:0046856">
    <property type="term" value="P:phosphatidylinositol dephosphorylation"/>
    <property type="evidence" value="ECO:0007669"/>
    <property type="project" value="InterPro"/>
</dbReference>
<organism evidence="5 6">
    <name type="scientific">Tripterygium wilfordii</name>
    <name type="common">Thunder God vine</name>
    <dbReference type="NCBI Taxonomy" id="458696"/>
    <lineage>
        <taxon>Eukaryota</taxon>
        <taxon>Viridiplantae</taxon>
        <taxon>Streptophyta</taxon>
        <taxon>Embryophyta</taxon>
        <taxon>Tracheophyta</taxon>
        <taxon>Spermatophyta</taxon>
        <taxon>Magnoliopsida</taxon>
        <taxon>eudicotyledons</taxon>
        <taxon>Gunneridae</taxon>
        <taxon>Pentapetalae</taxon>
        <taxon>rosids</taxon>
        <taxon>fabids</taxon>
        <taxon>Celastrales</taxon>
        <taxon>Celastraceae</taxon>
        <taxon>Tripterygium</taxon>
    </lineage>
</organism>
<dbReference type="InParanoid" id="A0A7J7D041"/>
<keyword evidence="6" id="KW-1185">Reference proteome</keyword>
<evidence type="ECO:0000313" key="5">
    <source>
        <dbReference type="EMBL" id="KAF5739648.1"/>
    </source>
</evidence>
<dbReference type="InterPro" id="IPR045849">
    <property type="entry name" value="IP5P_plant"/>
</dbReference>
<feature type="region of interest" description="Disordered" evidence="3">
    <location>
        <begin position="163"/>
        <end position="182"/>
    </location>
</feature>
<feature type="compositionally biased region" description="Polar residues" evidence="3">
    <location>
        <begin position="163"/>
        <end position="172"/>
    </location>
</feature>
<dbReference type="PANTHER" id="PTHR45666:SF7">
    <property type="entry name" value="TYPE IV INOSITOL POLYPHOSPHATE 5-PHOSPHATASE 6-LIKE"/>
    <property type="match status" value="1"/>
</dbReference>